<dbReference type="GO" id="GO:0043190">
    <property type="term" value="C:ATP-binding cassette (ABC) transporter complex"/>
    <property type="evidence" value="ECO:0007669"/>
    <property type="project" value="InterPro"/>
</dbReference>
<evidence type="ECO:0000256" key="3">
    <source>
        <dbReference type="ARBA" id="ARBA00022989"/>
    </source>
</evidence>
<feature type="transmembrane region" description="Helical" evidence="6">
    <location>
        <begin position="173"/>
        <end position="193"/>
    </location>
</feature>
<reference evidence="8" key="1">
    <citation type="submission" date="2023-03" db="EMBL/GenBank/DDBJ databases">
        <title>Actinorhabdospora filicis NBRC 111898.</title>
        <authorList>
            <person name="Ichikawa N."/>
            <person name="Sato H."/>
            <person name="Tonouchi N."/>
        </authorList>
    </citation>
    <scope>NUCLEOTIDE SEQUENCE</scope>
    <source>
        <strain evidence="8">NBRC 111898</strain>
    </source>
</reference>
<dbReference type="Pfam" id="PF12698">
    <property type="entry name" value="ABC2_membrane_3"/>
    <property type="match status" value="1"/>
</dbReference>
<sequence length="282" mass="30063">MMRWAPLKIGARRGVIEARHAFTTPEEMAGIVIPSVIAMVVIFFLRGVSIPGTEVSLGSMSLPSMIGMNITFFGMLGIVQALTVEREDGTLLRAKTVPGGMTAYFVGIIVESLIQLLFSLALVLIPGVIVFENVAFDGPGSWLLLLATVIMGVGATAPIGAALGALFSNPKSLALVMLPTMGLVAISGIFYPITALPTWVQAIGQVFPMYWLGLGMRASLLPDAMAAIEIGGSWRHLEMFAVLGAWTVLGLLLAPMLLRRVARRESGSAVAERQQRAMQRVG</sequence>
<organism evidence="8 9">
    <name type="scientific">Actinorhabdospora filicis</name>
    <dbReference type="NCBI Taxonomy" id="1785913"/>
    <lineage>
        <taxon>Bacteria</taxon>
        <taxon>Bacillati</taxon>
        <taxon>Actinomycetota</taxon>
        <taxon>Actinomycetes</taxon>
        <taxon>Micromonosporales</taxon>
        <taxon>Micromonosporaceae</taxon>
        <taxon>Actinorhabdospora</taxon>
    </lineage>
</organism>
<protein>
    <submittedName>
        <fullName evidence="8">Transport permease protein</fullName>
    </submittedName>
</protein>
<dbReference type="EMBL" id="BSTX01000001">
    <property type="protein sequence ID" value="GLZ76384.1"/>
    <property type="molecule type" value="Genomic_DNA"/>
</dbReference>
<keyword evidence="2 6" id="KW-0812">Transmembrane</keyword>
<feature type="transmembrane region" description="Helical" evidence="6">
    <location>
        <begin position="239"/>
        <end position="258"/>
    </location>
</feature>
<comment type="caution">
    <text evidence="8">The sequence shown here is derived from an EMBL/GenBank/DDBJ whole genome shotgun (WGS) entry which is preliminary data.</text>
</comment>
<keyword evidence="5" id="KW-0046">Antibiotic resistance</keyword>
<dbReference type="PANTHER" id="PTHR43027:SF1">
    <property type="entry name" value="DOXORUBICIN RESISTANCE ABC TRANSPORTER PERMEASE PROTEIN DRRC-RELATED"/>
    <property type="match status" value="1"/>
</dbReference>
<evidence type="ECO:0000259" key="7">
    <source>
        <dbReference type="PROSITE" id="PS51012"/>
    </source>
</evidence>
<dbReference type="GO" id="GO:0140359">
    <property type="term" value="F:ABC-type transporter activity"/>
    <property type="evidence" value="ECO:0007669"/>
    <property type="project" value="InterPro"/>
</dbReference>
<dbReference type="AlphaFoldDB" id="A0A9W6W7B4"/>
<dbReference type="RefSeq" id="WP_285661564.1">
    <property type="nucleotide sequence ID" value="NZ_BSTX01000001.1"/>
</dbReference>
<dbReference type="InterPro" id="IPR013525">
    <property type="entry name" value="ABC2_TM"/>
</dbReference>
<dbReference type="PROSITE" id="PS51012">
    <property type="entry name" value="ABC_TM2"/>
    <property type="match status" value="1"/>
</dbReference>
<evidence type="ECO:0000313" key="8">
    <source>
        <dbReference type="EMBL" id="GLZ76384.1"/>
    </source>
</evidence>
<dbReference type="Proteomes" id="UP001165079">
    <property type="component" value="Unassembled WGS sequence"/>
</dbReference>
<name>A0A9W6W7B4_9ACTN</name>
<dbReference type="InterPro" id="IPR047817">
    <property type="entry name" value="ABC2_TM_bact-type"/>
</dbReference>
<evidence type="ECO:0000313" key="9">
    <source>
        <dbReference type="Proteomes" id="UP001165079"/>
    </source>
</evidence>
<evidence type="ECO:0000256" key="5">
    <source>
        <dbReference type="ARBA" id="ARBA00023251"/>
    </source>
</evidence>
<evidence type="ECO:0000256" key="1">
    <source>
        <dbReference type="ARBA" id="ARBA00004141"/>
    </source>
</evidence>
<dbReference type="PIRSF" id="PIRSF006648">
    <property type="entry name" value="DrrB"/>
    <property type="match status" value="1"/>
</dbReference>
<proteinExistence type="predicted"/>
<feature type="transmembrane region" description="Helical" evidence="6">
    <location>
        <begin position="142"/>
        <end position="166"/>
    </location>
</feature>
<comment type="subcellular location">
    <subcellularLocation>
        <location evidence="1">Membrane</location>
        <topology evidence="1">Multi-pass membrane protein</topology>
    </subcellularLocation>
</comment>
<keyword evidence="4 6" id="KW-0472">Membrane</keyword>
<accession>A0A9W6W7B4</accession>
<feature type="transmembrane region" description="Helical" evidence="6">
    <location>
        <begin position="65"/>
        <end position="84"/>
    </location>
</feature>
<evidence type="ECO:0000256" key="2">
    <source>
        <dbReference type="ARBA" id="ARBA00022692"/>
    </source>
</evidence>
<evidence type="ECO:0000256" key="6">
    <source>
        <dbReference type="SAM" id="Phobius"/>
    </source>
</evidence>
<feature type="transmembrane region" description="Helical" evidence="6">
    <location>
        <begin position="28"/>
        <end position="45"/>
    </location>
</feature>
<gene>
    <name evidence="8" type="ORF">Afil01_11910</name>
</gene>
<feature type="transmembrane region" description="Helical" evidence="6">
    <location>
        <begin position="104"/>
        <end position="130"/>
    </location>
</feature>
<keyword evidence="3 6" id="KW-1133">Transmembrane helix</keyword>
<dbReference type="InterPro" id="IPR052902">
    <property type="entry name" value="ABC-2_transporter"/>
</dbReference>
<feature type="domain" description="ABC transmembrane type-2" evidence="7">
    <location>
        <begin position="26"/>
        <end position="261"/>
    </location>
</feature>
<dbReference type="PANTHER" id="PTHR43027">
    <property type="entry name" value="DOXORUBICIN RESISTANCE ABC TRANSPORTER PERMEASE PROTEIN DRRC-RELATED"/>
    <property type="match status" value="1"/>
</dbReference>
<dbReference type="InterPro" id="IPR000412">
    <property type="entry name" value="ABC_2_transport"/>
</dbReference>
<evidence type="ECO:0000256" key="4">
    <source>
        <dbReference type="ARBA" id="ARBA00023136"/>
    </source>
</evidence>
<keyword evidence="9" id="KW-1185">Reference proteome</keyword>
<dbReference type="GO" id="GO:0046677">
    <property type="term" value="P:response to antibiotic"/>
    <property type="evidence" value="ECO:0007669"/>
    <property type="project" value="UniProtKB-KW"/>
</dbReference>